<sequence length="41" mass="4784">MTRLLLDWPHGQLWLQFSIIRGKPRVLGCLKLDATSVFFIL</sequence>
<reference evidence="1" key="1">
    <citation type="submission" date="2018-02" db="EMBL/GenBank/DDBJ databases">
        <title>Rhizophora mucronata_Transcriptome.</title>
        <authorList>
            <person name="Meera S.P."/>
            <person name="Sreeshan A."/>
            <person name="Augustine A."/>
        </authorList>
    </citation>
    <scope>NUCLEOTIDE SEQUENCE</scope>
    <source>
        <tissue evidence="1">Leaf</tissue>
    </source>
</reference>
<accession>A0A2P2NU72</accession>
<evidence type="ECO:0000313" key="1">
    <source>
        <dbReference type="EMBL" id="MBX45911.1"/>
    </source>
</evidence>
<dbReference type="EMBL" id="GGEC01065427">
    <property type="protein sequence ID" value="MBX45911.1"/>
    <property type="molecule type" value="Transcribed_RNA"/>
</dbReference>
<protein>
    <submittedName>
        <fullName evidence="1">Uncharacterized protein</fullName>
    </submittedName>
</protein>
<dbReference type="AlphaFoldDB" id="A0A2P2NU72"/>
<organism evidence="1">
    <name type="scientific">Rhizophora mucronata</name>
    <name type="common">Asiatic mangrove</name>
    <dbReference type="NCBI Taxonomy" id="61149"/>
    <lineage>
        <taxon>Eukaryota</taxon>
        <taxon>Viridiplantae</taxon>
        <taxon>Streptophyta</taxon>
        <taxon>Embryophyta</taxon>
        <taxon>Tracheophyta</taxon>
        <taxon>Spermatophyta</taxon>
        <taxon>Magnoliopsida</taxon>
        <taxon>eudicotyledons</taxon>
        <taxon>Gunneridae</taxon>
        <taxon>Pentapetalae</taxon>
        <taxon>rosids</taxon>
        <taxon>fabids</taxon>
        <taxon>Malpighiales</taxon>
        <taxon>Rhizophoraceae</taxon>
        <taxon>Rhizophora</taxon>
    </lineage>
</organism>
<name>A0A2P2NU72_RHIMU</name>
<proteinExistence type="predicted"/>